<dbReference type="GO" id="GO:0016787">
    <property type="term" value="F:hydrolase activity"/>
    <property type="evidence" value="ECO:0007669"/>
    <property type="project" value="UniProtKB-KW"/>
</dbReference>
<dbReference type="InterPro" id="IPR006439">
    <property type="entry name" value="HAD-SF_hydro_IA"/>
</dbReference>
<dbReference type="EMBL" id="JAWLUP010000049">
    <property type="protein sequence ID" value="MDV7266484.1"/>
    <property type="molecule type" value="Genomic_DNA"/>
</dbReference>
<dbReference type="RefSeq" id="WP_213577301.1">
    <property type="nucleotide sequence ID" value="NZ_JAWLUP010000049.1"/>
</dbReference>
<dbReference type="Gene3D" id="3.40.50.1000">
    <property type="entry name" value="HAD superfamily/HAD-like"/>
    <property type="match status" value="1"/>
</dbReference>
<gene>
    <name evidence="1" type="ORF">R4315_18295</name>
</gene>
<evidence type="ECO:0000313" key="1">
    <source>
        <dbReference type="EMBL" id="MDV7266484.1"/>
    </source>
</evidence>
<name>A0AAE5A890_9NOCA</name>
<dbReference type="Proteomes" id="UP001185863">
    <property type="component" value="Unassembled WGS sequence"/>
</dbReference>
<sequence length="145" mass="15137">MRGLIVDVGGVLVGPGSDFDGLSAVLADARRRGVRTAILSNDPGGPGGEWLRKLGDGRLVDRVVLSGDVGVAKPDPRIYRLTAEVLGLEPRDCIFVDDLAVNVRGAVAVGMVGVHHVDGVVTASELAVLLDVDRDGMQGEQASTW</sequence>
<dbReference type="AlphaFoldDB" id="A0AAE5A890"/>
<dbReference type="PANTHER" id="PTHR43611:SF3">
    <property type="entry name" value="FLAVIN MONONUCLEOTIDE HYDROLASE 1, CHLOROPLATIC"/>
    <property type="match status" value="1"/>
</dbReference>
<comment type="caution">
    <text evidence="1">The sequence shown here is derived from an EMBL/GenBank/DDBJ whole genome shotgun (WGS) entry which is preliminary data.</text>
</comment>
<protein>
    <submittedName>
        <fullName evidence="1">HAD-IA family hydrolase</fullName>
    </submittedName>
</protein>
<accession>A0AAE5A890</accession>
<dbReference type="Pfam" id="PF00702">
    <property type="entry name" value="Hydrolase"/>
    <property type="match status" value="1"/>
</dbReference>
<dbReference type="InterPro" id="IPR023214">
    <property type="entry name" value="HAD_sf"/>
</dbReference>
<dbReference type="NCBIfam" id="TIGR01509">
    <property type="entry name" value="HAD-SF-IA-v3"/>
    <property type="match status" value="1"/>
</dbReference>
<dbReference type="InterPro" id="IPR036412">
    <property type="entry name" value="HAD-like_sf"/>
</dbReference>
<keyword evidence="1" id="KW-0378">Hydrolase</keyword>
<dbReference type="PANTHER" id="PTHR43611">
    <property type="entry name" value="ALPHA-D-GLUCOSE 1-PHOSPHATE PHOSPHATASE"/>
    <property type="match status" value="1"/>
</dbReference>
<dbReference type="SUPFAM" id="SSF56784">
    <property type="entry name" value="HAD-like"/>
    <property type="match status" value="1"/>
</dbReference>
<reference evidence="1" key="1">
    <citation type="submission" date="2023-10" db="EMBL/GenBank/DDBJ databases">
        <title>Development of a sustainable strategy for remediation of hydrocarbon-contaminated territories based on the waste exchange concept.</title>
        <authorList>
            <person name="Krivoruchko A."/>
        </authorList>
    </citation>
    <scope>NUCLEOTIDE SEQUENCE</scope>
    <source>
        <strain evidence="1">IEGM 68</strain>
    </source>
</reference>
<organism evidence="1 2">
    <name type="scientific">Rhodococcus oxybenzonivorans</name>
    <dbReference type="NCBI Taxonomy" id="1990687"/>
    <lineage>
        <taxon>Bacteria</taxon>
        <taxon>Bacillati</taxon>
        <taxon>Actinomycetota</taxon>
        <taxon>Actinomycetes</taxon>
        <taxon>Mycobacteriales</taxon>
        <taxon>Nocardiaceae</taxon>
        <taxon>Rhodococcus</taxon>
    </lineage>
</organism>
<evidence type="ECO:0000313" key="2">
    <source>
        <dbReference type="Proteomes" id="UP001185863"/>
    </source>
</evidence>
<proteinExistence type="predicted"/>